<dbReference type="PANTHER" id="PTHR24250">
    <property type="entry name" value="CHYMOTRYPSIN-RELATED"/>
    <property type="match status" value="1"/>
</dbReference>
<proteinExistence type="inferred from homology"/>
<dbReference type="PROSITE" id="PS50240">
    <property type="entry name" value="TRYPSIN_DOM"/>
    <property type="match status" value="1"/>
</dbReference>
<feature type="domain" description="Peptidase S1" evidence="5">
    <location>
        <begin position="25"/>
        <end position="261"/>
    </location>
</feature>
<accession>T1EMA5</accession>
<dbReference type="InterPro" id="IPR001254">
    <property type="entry name" value="Trypsin_dom"/>
</dbReference>
<organism evidence="7 8">
    <name type="scientific">Helobdella robusta</name>
    <name type="common">Californian leech</name>
    <dbReference type="NCBI Taxonomy" id="6412"/>
    <lineage>
        <taxon>Eukaryota</taxon>
        <taxon>Metazoa</taxon>
        <taxon>Spiralia</taxon>
        <taxon>Lophotrochozoa</taxon>
        <taxon>Annelida</taxon>
        <taxon>Clitellata</taxon>
        <taxon>Hirudinea</taxon>
        <taxon>Rhynchobdellida</taxon>
        <taxon>Glossiphoniidae</taxon>
        <taxon>Helobdella</taxon>
    </lineage>
</organism>
<comment type="similarity">
    <text evidence="2">Belongs to the peptidase S1 family. CLIP subfamily.</text>
</comment>
<dbReference type="OrthoDB" id="6274970at2759"/>
<dbReference type="PROSITE" id="PS00135">
    <property type="entry name" value="TRYPSIN_SER"/>
    <property type="match status" value="1"/>
</dbReference>
<feature type="chain" id="PRO_5010979886" description="Peptidase S1 domain-containing protein" evidence="4">
    <location>
        <begin position="20"/>
        <end position="264"/>
    </location>
</feature>
<dbReference type="GO" id="GO:0004252">
    <property type="term" value="F:serine-type endopeptidase activity"/>
    <property type="evidence" value="ECO:0000318"/>
    <property type="project" value="GO_Central"/>
</dbReference>
<dbReference type="Gene3D" id="2.40.10.10">
    <property type="entry name" value="Trypsin-like serine proteases"/>
    <property type="match status" value="1"/>
</dbReference>
<dbReference type="PROSITE" id="PS00134">
    <property type="entry name" value="TRYPSIN_HIS"/>
    <property type="match status" value="1"/>
</dbReference>
<dbReference type="SMART" id="SM00020">
    <property type="entry name" value="Tryp_SPc"/>
    <property type="match status" value="1"/>
</dbReference>
<dbReference type="STRING" id="6412.T1EMA5"/>
<dbReference type="eggNOG" id="KOG3627">
    <property type="taxonomic scope" value="Eukaryota"/>
</dbReference>
<dbReference type="FunFam" id="2.40.10.10:FF:000002">
    <property type="entry name" value="Transmembrane protease serine"/>
    <property type="match status" value="1"/>
</dbReference>
<dbReference type="EMBL" id="KB096983">
    <property type="protein sequence ID" value="ESO00207.1"/>
    <property type="molecule type" value="Genomic_DNA"/>
</dbReference>
<reference evidence="8" key="1">
    <citation type="submission" date="2012-12" db="EMBL/GenBank/DDBJ databases">
        <authorList>
            <person name="Hellsten U."/>
            <person name="Grimwood J."/>
            <person name="Chapman J.A."/>
            <person name="Shapiro H."/>
            <person name="Aerts A."/>
            <person name="Otillar R.P."/>
            <person name="Terry A.Y."/>
            <person name="Boore J.L."/>
            <person name="Simakov O."/>
            <person name="Marletaz F."/>
            <person name="Cho S.-J."/>
            <person name="Edsinger-Gonzales E."/>
            <person name="Havlak P."/>
            <person name="Kuo D.-H."/>
            <person name="Larsson T."/>
            <person name="Lv J."/>
            <person name="Arendt D."/>
            <person name="Savage R."/>
            <person name="Osoegawa K."/>
            <person name="de Jong P."/>
            <person name="Lindberg D.R."/>
            <person name="Seaver E.C."/>
            <person name="Weisblat D.A."/>
            <person name="Putnam N.H."/>
            <person name="Grigoriev I.V."/>
            <person name="Rokhsar D.S."/>
        </authorList>
    </citation>
    <scope>NUCLEOTIDE SEQUENCE</scope>
</reference>
<dbReference type="GO" id="GO:0006508">
    <property type="term" value="P:proteolysis"/>
    <property type="evidence" value="ECO:0000318"/>
    <property type="project" value="GO_Central"/>
</dbReference>
<reference evidence="7" key="3">
    <citation type="submission" date="2015-06" db="UniProtKB">
        <authorList>
            <consortium name="EnsemblMetazoa"/>
        </authorList>
    </citation>
    <scope>IDENTIFICATION</scope>
</reference>
<keyword evidence="8" id="KW-1185">Reference proteome</keyword>
<keyword evidence="3" id="KW-0378">Hydrolase</keyword>
<keyword evidence="3" id="KW-0720">Serine protease</keyword>
<dbReference type="AlphaFoldDB" id="T1EMA5"/>
<gene>
    <name evidence="7" type="primary">20197705</name>
    <name evidence="6" type="ORF">HELRODRAFT_157379</name>
</gene>
<dbReference type="InterPro" id="IPR009003">
    <property type="entry name" value="Peptidase_S1_PA"/>
</dbReference>
<dbReference type="Pfam" id="PF00089">
    <property type="entry name" value="Trypsin"/>
    <property type="match status" value="1"/>
</dbReference>
<dbReference type="KEGG" id="hro:HELRODRAFT_157379"/>
<evidence type="ECO:0000256" key="3">
    <source>
        <dbReference type="RuleBase" id="RU363034"/>
    </source>
</evidence>
<dbReference type="FunFam" id="2.40.10.10:FF:000068">
    <property type="entry name" value="transmembrane protease serine 2"/>
    <property type="match status" value="1"/>
</dbReference>
<dbReference type="PRINTS" id="PR00722">
    <property type="entry name" value="CHYMOTRYPSIN"/>
</dbReference>
<dbReference type="EnsemblMetazoa" id="HelroT157379">
    <property type="protein sequence ID" value="HelroP157379"/>
    <property type="gene ID" value="HelroG157379"/>
</dbReference>
<dbReference type="InterPro" id="IPR018114">
    <property type="entry name" value="TRYPSIN_HIS"/>
</dbReference>
<dbReference type="HOGENOM" id="CLU_006842_7_0_1"/>
<evidence type="ECO:0000313" key="7">
    <source>
        <dbReference type="EnsemblMetazoa" id="HelroP157379"/>
    </source>
</evidence>
<keyword evidence="4" id="KW-0732">Signal</keyword>
<dbReference type="CTD" id="20197705"/>
<sequence length="264" mass="28971">MKLLNFLNLLVVFGAGVYGAPESHIIGGTKADKGEWPWQLALYVGTSFNCGGSIVAGTWGVTAAHCVGRTPSSYKIIAGTNVNKFYCTDCVQRTLKNATRHPNYSGNSDFGYPNDIAYIAWSETINETSSANMTIKYIERTKLSDHIGKNCYITGWGRTRDGGPLPVDLQEAKMNVITTSECQTKWGNRITDKHICLFDLEDFSSGGCNGDSGGPLVCEESPKKWKLVGATSWGSSSCLTTMPSVYTRIYAYNDWLDSQAYPKY</sequence>
<evidence type="ECO:0000256" key="4">
    <source>
        <dbReference type="SAM" id="SignalP"/>
    </source>
</evidence>
<protein>
    <recommendedName>
        <fullName evidence="5">Peptidase S1 domain-containing protein</fullName>
    </recommendedName>
</protein>
<dbReference type="SUPFAM" id="SSF50494">
    <property type="entry name" value="Trypsin-like serine proteases"/>
    <property type="match status" value="1"/>
</dbReference>
<dbReference type="Proteomes" id="UP000015101">
    <property type="component" value="Unassembled WGS sequence"/>
</dbReference>
<dbReference type="RefSeq" id="XP_009021641.1">
    <property type="nucleotide sequence ID" value="XM_009023393.1"/>
</dbReference>
<keyword evidence="1" id="KW-1015">Disulfide bond</keyword>
<evidence type="ECO:0000256" key="1">
    <source>
        <dbReference type="ARBA" id="ARBA00023157"/>
    </source>
</evidence>
<feature type="signal peptide" evidence="4">
    <location>
        <begin position="1"/>
        <end position="19"/>
    </location>
</feature>
<evidence type="ECO:0000313" key="6">
    <source>
        <dbReference type="EMBL" id="ESO00207.1"/>
    </source>
</evidence>
<dbReference type="InterPro" id="IPR001314">
    <property type="entry name" value="Peptidase_S1A"/>
</dbReference>
<dbReference type="InParanoid" id="T1EMA5"/>
<dbReference type="CDD" id="cd00190">
    <property type="entry name" value="Tryp_SPc"/>
    <property type="match status" value="1"/>
</dbReference>
<dbReference type="InterPro" id="IPR043504">
    <property type="entry name" value="Peptidase_S1_PA_chymotrypsin"/>
</dbReference>
<dbReference type="GeneID" id="20197705"/>
<dbReference type="InterPro" id="IPR033116">
    <property type="entry name" value="TRYPSIN_SER"/>
</dbReference>
<evidence type="ECO:0000256" key="2">
    <source>
        <dbReference type="ARBA" id="ARBA00024195"/>
    </source>
</evidence>
<evidence type="ECO:0000313" key="8">
    <source>
        <dbReference type="Proteomes" id="UP000015101"/>
    </source>
</evidence>
<keyword evidence="3" id="KW-0645">Protease</keyword>
<dbReference type="PANTHER" id="PTHR24250:SF27">
    <property type="entry name" value="ELASTASE 2 LIKE"/>
    <property type="match status" value="1"/>
</dbReference>
<name>T1EMA5_HELRO</name>
<evidence type="ECO:0000259" key="5">
    <source>
        <dbReference type="PROSITE" id="PS50240"/>
    </source>
</evidence>
<dbReference type="EMBL" id="AMQM01005525">
    <property type="status" value="NOT_ANNOTATED_CDS"/>
    <property type="molecule type" value="Genomic_DNA"/>
</dbReference>
<reference evidence="6 8" key="2">
    <citation type="journal article" date="2013" name="Nature">
        <title>Insights into bilaterian evolution from three spiralian genomes.</title>
        <authorList>
            <person name="Simakov O."/>
            <person name="Marletaz F."/>
            <person name="Cho S.J."/>
            <person name="Edsinger-Gonzales E."/>
            <person name="Havlak P."/>
            <person name="Hellsten U."/>
            <person name="Kuo D.H."/>
            <person name="Larsson T."/>
            <person name="Lv J."/>
            <person name="Arendt D."/>
            <person name="Savage R."/>
            <person name="Osoegawa K."/>
            <person name="de Jong P."/>
            <person name="Grimwood J."/>
            <person name="Chapman J.A."/>
            <person name="Shapiro H."/>
            <person name="Aerts A."/>
            <person name="Otillar R.P."/>
            <person name="Terry A.Y."/>
            <person name="Boore J.L."/>
            <person name="Grigoriev I.V."/>
            <person name="Lindberg D.R."/>
            <person name="Seaver E.C."/>
            <person name="Weisblat D.A."/>
            <person name="Putnam N.H."/>
            <person name="Rokhsar D.S."/>
        </authorList>
    </citation>
    <scope>NUCLEOTIDE SEQUENCE</scope>
</reference>